<dbReference type="SUPFAM" id="SSF52317">
    <property type="entry name" value="Class I glutamine amidotransferase-like"/>
    <property type="match status" value="1"/>
</dbReference>
<evidence type="ECO:0000256" key="2">
    <source>
        <dbReference type="ARBA" id="ARBA00022670"/>
    </source>
</evidence>
<dbReference type="InterPro" id="IPR005320">
    <property type="entry name" value="Peptidase_S51"/>
</dbReference>
<keyword evidence="3" id="KW-0378">Hydrolase</keyword>
<evidence type="ECO:0000313" key="6">
    <source>
        <dbReference type="Proteomes" id="UP000194154"/>
    </source>
</evidence>
<keyword evidence="4" id="KW-0720">Serine protease</keyword>
<dbReference type="OrthoDB" id="384634at2"/>
<dbReference type="STRING" id="1855823.MCCS_04110"/>
<sequence length="217" mass="25316">MSNILMSTFQSKSGWNDVLQQYLENKKVLVIPFAFGDIVKSERDWLKIYGLRSKYYLQTVNPLVSFGVNKKDISWAKYYSDTPRTLKEKINEADVLFFPGGYPDLMMQRLKDMDVIQSIQHFKGTIIGFSAGAMVQIENFHITPDKDYDHFSYHYSLELLHGFDIEVHYEKSDYHDAYIEKVIDERAVPVYAIGDNGMVIIEDEQFKSYGDVTFYHI</sequence>
<dbReference type="RefSeq" id="WP_086041768.1">
    <property type="nucleotide sequence ID" value="NZ_CBCRZA010000003.1"/>
</dbReference>
<organism evidence="5 6">
    <name type="scientific">Macrococcoides canis</name>
    <dbReference type="NCBI Taxonomy" id="1855823"/>
    <lineage>
        <taxon>Bacteria</taxon>
        <taxon>Bacillati</taxon>
        <taxon>Bacillota</taxon>
        <taxon>Bacilli</taxon>
        <taxon>Bacillales</taxon>
        <taxon>Staphylococcaceae</taxon>
        <taxon>Macrococcoides</taxon>
    </lineage>
</organism>
<dbReference type="GeneID" id="35294559"/>
<protein>
    <submittedName>
        <fullName evidence="5">Peptidase family S51</fullName>
    </submittedName>
</protein>
<dbReference type="GO" id="GO:0006508">
    <property type="term" value="P:proteolysis"/>
    <property type="evidence" value="ECO:0007669"/>
    <property type="project" value="UniProtKB-KW"/>
</dbReference>
<dbReference type="InterPro" id="IPR029062">
    <property type="entry name" value="Class_I_gatase-like"/>
</dbReference>
<dbReference type="GO" id="GO:0008236">
    <property type="term" value="F:serine-type peptidase activity"/>
    <property type="evidence" value="ECO:0007669"/>
    <property type="project" value="UniProtKB-KW"/>
</dbReference>
<keyword evidence="6" id="KW-1185">Reference proteome</keyword>
<dbReference type="AlphaFoldDB" id="A0A1W7A8Y4"/>
<dbReference type="KEGG" id="mcak:MCCS_04110"/>
<gene>
    <name evidence="5" type="ORF">MCCS_04110</name>
</gene>
<evidence type="ECO:0000256" key="1">
    <source>
        <dbReference type="ARBA" id="ARBA00006534"/>
    </source>
</evidence>
<keyword evidence="2" id="KW-0645">Protease</keyword>
<dbReference type="EMBL" id="CP021059">
    <property type="protein sequence ID" value="ARQ06077.1"/>
    <property type="molecule type" value="Genomic_DNA"/>
</dbReference>
<name>A0A1W7A8Y4_9STAP</name>
<comment type="similarity">
    <text evidence="1">Belongs to the peptidase S51 family.</text>
</comment>
<evidence type="ECO:0000313" key="5">
    <source>
        <dbReference type="EMBL" id="ARQ06077.1"/>
    </source>
</evidence>
<dbReference type="Pfam" id="PF03575">
    <property type="entry name" value="Peptidase_S51"/>
    <property type="match status" value="1"/>
</dbReference>
<proteinExistence type="inferred from homology"/>
<evidence type="ECO:0000256" key="4">
    <source>
        <dbReference type="ARBA" id="ARBA00022825"/>
    </source>
</evidence>
<evidence type="ECO:0000256" key="3">
    <source>
        <dbReference type="ARBA" id="ARBA00022801"/>
    </source>
</evidence>
<dbReference type="Gene3D" id="3.40.50.880">
    <property type="match status" value="1"/>
</dbReference>
<accession>A0A1W7A8Y4</accession>
<reference evidence="5 6" key="1">
    <citation type="journal article" date="2017" name="Int. J. Syst. Evol. Microbiol.">
        <title>Macrococcus canis sp. nov., a skin bacterium associated with infections in dogs.</title>
        <authorList>
            <person name="Gobeli Brawand S."/>
            <person name="Cotting K."/>
            <person name="Gomez-Sanz E."/>
            <person name="Collaud A."/>
            <person name="Thomann A."/>
            <person name="Brodard I."/>
            <person name="Rodriguez-Campos S."/>
            <person name="Strauss C."/>
            <person name="Perreten V."/>
        </authorList>
    </citation>
    <scope>NUCLEOTIDE SEQUENCE [LARGE SCALE GENOMIC DNA]</scope>
    <source>
        <strain evidence="5 6">KM45013</strain>
    </source>
</reference>
<dbReference type="Proteomes" id="UP000194154">
    <property type="component" value="Chromosome"/>
</dbReference>